<reference evidence="2" key="1">
    <citation type="submission" date="2015-10" db="EMBL/GenBank/DDBJ databases">
        <authorList>
            <person name="Luecker S."/>
            <person name="Luecker S."/>
        </authorList>
    </citation>
    <scope>NUCLEOTIDE SEQUENCE [LARGE SCALE GENOMIC DNA]</scope>
</reference>
<protein>
    <recommendedName>
        <fullName evidence="3">Antitoxin SocA-like Panacea domain-containing protein</fullName>
    </recommendedName>
</protein>
<name>A0A0S4LM69_9BACT</name>
<evidence type="ECO:0000313" key="1">
    <source>
        <dbReference type="EMBL" id="CUS38659.1"/>
    </source>
</evidence>
<dbReference type="EMBL" id="CZPZ01000032">
    <property type="protein sequence ID" value="CUS38659.1"/>
    <property type="molecule type" value="Genomic_DNA"/>
</dbReference>
<accession>A0A0S4LM69</accession>
<keyword evidence="2" id="KW-1185">Reference proteome</keyword>
<proteinExistence type="predicted"/>
<gene>
    <name evidence="1" type="ORF">COMA2_50203</name>
</gene>
<evidence type="ECO:0000313" key="2">
    <source>
        <dbReference type="Proteomes" id="UP000198736"/>
    </source>
</evidence>
<sequence length="229" mass="25660">MFLQIDLKIPPPLTVAFPAGYSEIFTHSEETVRTPNQIAVDRALLLYVLQLVEPLGQLSDVKLQQLCFLCELQTFAKGLKAFHFEFFRFAYGAFSKDLDNDLTSLRRKGRIENFTVSDQAKEEAIPLLLRAINGVEANEKVKDILDAVVAAYGPQDSGTITNSVESVQLSTPQDPELKIPIRDIVFHTTLLVPHRIEVQAEFTLPQVTVTKLNAVMGYDSRPVIDAQSW</sequence>
<dbReference type="Proteomes" id="UP000198736">
    <property type="component" value="Unassembled WGS sequence"/>
</dbReference>
<dbReference type="AlphaFoldDB" id="A0A0S4LM69"/>
<organism evidence="1 2">
    <name type="scientific">Candidatus Nitrospira nitrificans</name>
    <dbReference type="NCBI Taxonomy" id="1742973"/>
    <lineage>
        <taxon>Bacteria</taxon>
        <taxon>Pseudomonadati</taxon>
        <taxon>Nitrospirota</taxon>
        <taxon>Nitrospiria</taxon>
        <taxon>Nitrospirales</taxon>
        <taxon>Nitrospiraceae</taxon>
        <taxon>Nitrospira</taxon>
    </lineage>
</organism>
<evidence type="ECO:0008006" key="3">
    <source>
        <dbReference type="Google" id="ProtNLM"/>
    </source>
</evidence>